<evidence type="ECO:0000313" key="3">
    <source>
        <dbReference type="Proteomes" id="UP000250321"/>
    </source>
</evidence>
<keyword evidence="1" id="KW-0812">Transmembrane</keyword>
<reference evidence="2 3" key="1">
    <citation type="submission" date="2018-02" db="EMBL/GenBank/DDBJ databases">
        <title>Draft genome of wild Prunus yedoensis var. nudiflora.</title>
        <authorList>
            <person name="Baek S."/>
            <person name="Kim J.-H."/>
            <person name="Choi K."/>
            <person name="Kim G.-B."/>
            <person name="Cho A."/>
            <person name="Jang H."/>
            <person name="Shin C.-H."/>
            <person name="Yu H.-J."/>
            <person name="Mun J.-H."/>
        </authorList>
    </citation>
    <scope>NUCLEOTIDE SEQUENCE [LARGE SCALE GENOMIC DNA]</scope>
    <source>
        <strain evidence="3">cv. Jeju island</strain>
        <tissue evidence="2">Leaf</tissue>
    </source>
</reference>
<keyword evidence="1" id="KW-1133">Transmembrane helix</keyword>
<gene>
    <name evidence="2" type="ORF">Pyn_03702</name>
</gene>
<proteinExistence type="predicted"/>
<comment type="caution">
    <text evidence="2">The sequence shown here is derived from an EMBL/GenBank/DDBJ whole genome shotgun (WGS) entry which is preliminary data.</text>
</comment>
<keyword evidence="1" id="KW-0472">Membrane</keyword>
<name>A0A314YWB3_PRUYE</name>
<sequence length="83" mass="9469">MENSSLEQVLQDAKLHRQVNSLIVAHLRDNNLYQAASFVASATMTSLRMKKPRLISSLNWLPRFVFAFQGLFSPCVLVLFFIV</sequence>
<dbReference type="AlphaFoldDB" id="A0A314YWB3"/>
<evidence type="ECO:0000256" key="1">
    <source>
        <dbReference type="SAM" id="Phobius"/>
    </source>
</evidence>
<keyword evidence="3" id="KW-1185">Reference proteome</keyword>
<feature type="transmembrane region" description="Helical" evidence="1">
    <location>
        <begin position="61"/>
        <end position="82"/>
    </location>
</feature>
<accession>A0A314YWB3</accession>
<protein>
    <submittedName>
        <fullName evidence="2">Cleavage stimulation factor subunit 50 isoform X2</fullName>
    </submittedName>
</protein>
<dbReference type="Proteomes" id="UP000250321">
    <property type="component" value="Unassembled WGS sequence"/>
</dbReference>
<organism evidence="2 3">
    <name type="scientific">Prunus yedoensis var. nudiflora</name>
    <dbReference type="NCBI Taxonomy" id="2094558"/>
    <lineage>
        <taxon>Eukaryota</taxon>
        <taxon>Viridiplantae</taxon>
        <taxon>Streptophyta</taxon>
        <taxon>Embryophyta</taxon>
        <taxon>Tracheophyta</taxon>
        <taxon>Spermatophyta</taxon>
        <taxon>Magnoliopsida</taxon>
        <taxon>eudicotyledons</taxon>
        <taxon>Gunneridae</taxon>
        <taxon>Pentapetalae</taxon>
        <taxon>rosids</taxon>
        <taxon>fabids</taxon>
        <taxon>Rosales</taxon>
        <taxon>Rosaceae</taxon>
        <taxon>Amygdaloideae</taxon>
        <taxon>Amygdaleae</taxon>
        <taxon>Prunus</taxon>
    </lineage>
</organism>
<evidence type="ECO:0000313" key="2">
    <source>
        <dbReference type="EMBL" id="PQP93705.1"/>
    </source>
</evidence>
<dbReference type="EMBL" id="PJQY01002438">
    <property type="protein sequence ID" value="PQP93705.1"/>
    <property type="molecule type" value="Genomic_DNA"/>
</dbReference>
<dbReference type="STRING" id="2094558.A0A314YWB3"/>
<dbReference type="OrthoDB" id="1715012at2759"/>